<evidence type="ECO:0008006" key="4">
    <source>
        <dbReference type="Google" id="ProtNLM"/>
    </source>
</evidence>
<dbReference type="EMBL" id="BDDD01001847">
    <property type="protein sequence ID" value="GAV78701.1"/>
    <property type="molecule type" value="Genomic_DNA"/>
</dbReference>
<proteinExistence type="predicted"/>
<evidence type="ECO:0000256" key="1">
    <source>
        <dbReference type="SAM" id="MobiDB-lite"/>
    </source>
</evidence>
<organism evidence="2 3">
    <name type="scientific">Cephalotus follicularis</name>
    <name type="common">Albany pitcher plant</name>
    <dbReference type="NCBI Taxonomy" id="3775"/>
    <lineage>
        <taxon>Eukaryota</taxon>
        <taxon>Viridiplantae</taxon>
        <taxon>Streptophyta</taxon>
        <taxon>Embryophyta</taxon>
        <taxon>Tracheophyta</taxon>
        <taxon>Spermatophyta</taxon>
        <taxon>Magnoliopsida</taxon>
        <taxon>eudicotyledons</taxon>
        <taxon>Gunneridae</taxon>
        <taxon>Pentapetalae</taxon>
        <taxon>rosids</taxon>
        <taxon>fabids</taxon>
        <taxon>Oxalidales</taxon>
        <taxon>Cephalotaceae</taxon>
        <taxon>Cephalotus</taxon>
    </lineage>
</organism>
<sequence length="182" mass="20807">VTKFLNSTTQRRNSTHLINVVQGRDEPLRDYLTRFNRESLTVKDLEPSFTLAALNNGLRNNSSFTFSLLKRPAVDMVDLLRIAERYVNAEEEMAARKQKTPWSGHQEEKGEHSRNAPGKKEKRRERSNLTKDDLRHKLSRGKDSTQGGALIPSTTTLPPSWTHAPEYLPWNKIRSPSSDLRG</sequence>
<gene>
    <name evidence="2" type="ORF">CFOL_v3_22166</name>
</gene>
<dbReference type="InParanoid" id="A0A1Q3CF53"/>
<accession>A0A1Q3CF53</accession>
<feature type="region of interest" description="Disordered" evidence="1">
    <location>
        <begin position="92"/>
        <end position="182"/>
    </location>
</feature>
<dbReference type="OrthoDB" id="1740536at2759"/>
<dbReference type="PANTHER" id="PTHR33223">
    <property type="entry name" value="CCHC-TYPE DOMAIN-CONTAINING PROTEIN"/>
    <property type="match status" value="1"/>
</dbReference>
<evidence type="ECO:0000313" key="2">
    <source>
        <dbReference type="EMBL" id="GAV78701.1"/>
    </source>
</evidence>
<comment type="caution">
    <text evidence="2">The sequence shown here is derived from an EMBL/GenBank/DDBJ whole genome shotgun (WGS) entry which is preliminary data.</text>
</comment>
<evidence type="ECO:0000313" key="3">
    <source>
        <dbReference type="Proteomes" id="UP000187406"/>
    </source>
</evidence>
<dbReference type="Proteomes" id="UP000187406">
    <property type="component" value="Unassembled WGS sequence"/>
</dbReference>
<protein>
    <recommendedName>
        <fullName evidence="4">Retrotransposon gag domain-containing protein</fullName>
    </recommendedName>
</protein>
<feature type="compositionally biased region" description="Basic and acidic residues" evidence="1">
    <location>
        <begin position="124"/>
        <end position="143"/>
    </location>
</feature>
<keyword evidence="3" id="KW-1185">Reference proteome</keyword>
<dbReference type="PANTHER" id="PTHR33223:SF10">
    <property type="entry name" value="AMINOTRANSFERASE-LIKE PLANT MOBILE DOMAIN-CONTAINING PROTEIN"/>
    <property type="match status" value="1"/>
</dbReference>
<feature type="non-terminal residue" evidence="2">
    <location>
        <position position="1"/>
    </location>
</feature>
<name>A0A1Q3CF53_CEPFO</name>
<feature type="compositionally biased region" description="Basic and acidic residues" evidence="1">
    <location>
        <begin position="105"/>
        <end position="114"/>
    </location>
</feature>
<reference evidence="3" key="1">
    <citation type="submission" date="2016-04" db="EMBL/GenBank/DDBJ databases">
        <title>Cephalotus genome sequencing.</title>
        <authorList>
            <person name="Fukushima K."/>
            <person name="Hasebe M."/>
            <person name="Fang X."/>
        </authorList>
    </citation>
    <scope>NUCLEOTIDE SEQUENCE [LARGE SCALE GENOMIC DNA]</scope>
    <source>
        <strain evidence="3">cv. St1</strain>
    </source>
</reference>
<feature type="compositionally biased region" description="Polar residues" evidence="1">
    <location>
        <begin position="144"/>
        <end position="159"/>
    </location>
</feature>
<dbReference type="AlphaFoldDB" id="A0A1Q3CF53"/>